<dbReference type="EC" id="2.7.13.3" evidence="3"/>
<keyword evidence="7" id="KW-0547">Nucleotide-binding</keyword>
<dbReference type="GO" id="GO:0005886">
    <property type="term" value="C:plasma membrane"/>
    <property type="evidence" value="ECO:0007669"/>
    <property type="project" value="TreeGrafter"/>
</dbReference>
<dbReference type="PANTHER" id="PTHR45569">
    <property type="entry name" value="SENSOR PROTEIN KDPD"/>
    <property type="match status" value="1"/>
</dbReference>
<dbReference type="SMART" id="SM00388">
    <property type="entry name" value="HisKA"/>
    <property type="match status" value="1"/>
</dbReference>
<protein>
    <recommendedName>
        <fullName evidence="3">histidine kinase</fullName>
        <ecNumber evidence="3">2.7.13.3</ecNumber>
    </recommendedName>
</protein>
<evidence type="ECO:0000256" key="13">
    <source>
        <dbReference type="SAM" id="Phobius"/>
    </source>
</evidence>
<keyword evidence="10 13" id="KW-1133">Transmembrane helix</keyword>
<evidence type="ECO:0000256" key="3">
    <source>
        <dbReference type="ARBA" id="ARBA00012438"/>
    </source>
</evidence>
<organism evidence="15">
    <name type="scientific">Microvirga ossetica</name>
    <dbReference type="NCBI Taxonomy" id="1882682"/>
    <lineage>
        <taxon>Bacteria</taxon>
        <taxon>Pseudomonadati</taxon>
        <taxon>Pseudomonadota</taxon>
        <taxon>Alphaproteobacteria</taxon>
        <taxon>Hyphomicrobiales</taxon>
        <taxon>Methylobacteriaceae</taxon>
        <taxon>Microvirga</taxon>
    </lineage>
</organism>
<dbReference type="SUPFAM" id="SSF47384">
    <property type="entry name" value="Homodimeric domain of signal transducing histidine kinase"/>
    <property type="match status" value="1"/>
</dbReference>
<sequence>MTSVVRLPNVSMVFLLAVLFSAARFGIWPALFSSGLSFLAYNFFLIEPLHSFSVTEPHELLALFVLLAVAVLTSAIAGHAREQARRAAEREVPSRRLYKFARRLSALADPQSVVDHAAIQAHGDLRCPCMILLRGQGGLVVSTAWPPADRLDPEALAAASLALTKGEATGMGTAHCPTVPWLFLPLRTPEGTIGVIGAALSDAILDPEARTLFETVAELTATALARLGQEITAARTAAETERVRNTLLASVSHDSRTPLASILGASTSLIEYGARLPEPARRDLLVQVKDEAEQLDGMVKNLLAMTRLEAGALELNRDWSDLQELFDRAVAFAKRHGAPSTAMRPDRCARAPPWNCRAR</sequence>
<evidence type="ECO:0000256" key="8">
    <source>
        <dbReference type="ARBA" id="ARBA00022777"/>
    </source>
</evidence>
<keyword evidence="15" id="KW-0614">Plasmid</keyword>
<comment type="subcellular location">
    <subcellularLocation>
        <location evidence="2">Membrane</location>
        <topology evidence="2">Multi-pass membrane protein</topology>
    </subcellularLocation>
</comment>
<evidence type="ECO:0000256" key="9">
    <source>
        <dbReference type="ARBA" id="ARBA00022840"/>
    </source>
</evidence>
<dbReference type="InterPro" id="IPR038318">
    <property type="entry name" value="KdpD_sf"/>
</dbReference>
<name>A0A1B2EUS0_9HYPH</name>
<gene>
    <name evidence="15" type="ORF">BB934_35920</name>
</gene>
<feature type="transmembrane region" description="Helical" evidence="13">
    <location>
        <begin position="12"/>
        <end position="40"/>
    </location>
</feature>
<evidence type="ECO:0000256" key="6">
    <source>
        <dbReference type="ARBA" id="ARBA00022692"/>
    </source>
</evidence>
<feature type="domain" description="Signal transduction histidine kinase dimerisation/phosphoacceptor" evidence="14">
    <location>
        <begin position="243"/>
        <end position="311"/>
    </location>
</feature>
<dbReference type="CDD" id="cd00082">
    <property type="entry name" value="HisKA"/>
    <property type="match status" value="1"/>
</dbReference>
<evidence type="ECO:0000256" key="12">
    <source>
        <dbReference type="ARBA" id="ARBA00023136"/>
    </source>
</evidence>
<dbReference type="Pfam" id="PF00512">
    <property type="entry name" value="HisKA"/>
    <property type="match status" value="1"/>
</dbReference>
<keyword evidence="6 13" id="KW-0812">Transmembrane</keyword>
<evidence type="ECO:0000259" key="14">
    <source>
        <dbReference type="SMART" id="SM00388"/>
    </source>
</evidence>
<evidence type="ECO:0000256" key="10">
    <source>
        <dbReference type="ARBA" id="ARBA00022989"/>
    </source>
</evidence>
<keyword evidence="5" id="KW-0808">Transferase</keyword>
<evidence type="ECO:0000256" key="4">
    <source>
        <dbReference type="ARBA" id="ARBA00022553"/>
    </source>
</evidence>
<dbReference type="GO" id="GO:0005524">
    <property type="term" value="F:ATP binding"/>
    <property type="evidence" value="ECO:0007669"/>
    <property type="project" value="UniProtKB-KW"/>
</dbReference>
<evidence type="ECO:0000256" key="11">
    <source>
        <dbReference type="ARBA" id="ARBA00023012"/>
    </source>
</evidence>
<dbReference type="InterPro" id="IPR036097">
    <property type="entry name" value="HisK_dim/P_sf"/>
</dbReference>
<reference evidence="15" key="1">
    <citation type="submission" date="2016-07" db="EMBL/GenBank/DDBJ databases">
        <title>Microvirga ossetica sp. nov. a new species of rhizobia isolated from root nodules of the legume species Vicia alpestris Steven originated from North Ossetia region in the Caucasus.</title>
        <authorList>
            <person name="Safronova V.I."/>
            <person name="Kuznetsova I.G."/>
            <person name="Sazanova A.L."/>
            <person name="Belimov A."/>
            <person name="Andronov E."/>
            <person name="Osledkin Y.S."/>
            <person name="Onishchuk O.P."/>
            <person name="Kurchak O.N."/>
            <person name="Shaposhnikov A.I."/>
            <person name="Willems A."/>
            <person name="Tikhonovich I.A."/>
        </authorList>
    </citation>
    <scope>NUCLEOTIDE SEQUENCE [LARGE SCALE GENOMIC DNA]</scope>
    <source>
        <strain evidence="15">V5/3M</strain>
        <plasmid evidence="15">unnamed3</plasmid>
    </source>
</reference>
<dbReference type="Pfam" id="PF13493">
    <property type="entry name" value="DUF4118"/>
    <property type="match status" value="1"/>
</dbReference>
<geneLocation type="plasmid" evidence="15">
    <name>unnamed3</name>
</geneLocation>
<evidence type="ECO:0000313" key="15">
    <source>
        <dbReference type="EMBL" id="ANY83642.1"/>
    </source>
</evidence>
<dbReference type="Gene3D" id="1.20.120.620">
    <property type="entry name" value="Backbone structure of the membrane domain of e. Coli histidine kinase receptor kdpd"/>
    <property type="match status" value="1"/>
</dbReference>
<evidence type="ECO:0000256" key="2">
    <source>
        <dbReference type="ARBA" id="ARBA00004141"/>
    </source>
</evidence>
<keyword evidence="8" id="KW-0418">Kinase</keyword>
<dbReference type="InterPro" id="IPR029016">
    <property type="entry name" value="GAF-like_dom_sf"/>
</dbReference>
<evidence type="ECO:0000256" key="7">
    <source>
        <dbReference type="ARBA" id="ARBA00022741"/>
    </source>
</evidence>
<dbReference type="InterPro" id="IPR025201">
    <property type="entry name" value="KdpD_TM"/>
</dbReference>
<evidence type="ECO:0000256" key="5">
    <source>
        <dbReference type="ARBA" id="ARBA00022679"/>
    </source>
</evidence>
<dbReference type="PANTHER" id="PTHR45569:SF1">
    <property type="entry name" value="SENSOR PROTEIN KDPD"/>
    <property type="match status" value="1"/>
</dbReference>
<dbReference type="KEGG" id="moc:BB934_35920"/>
<comment type="catalytic activity">
    <reaction evidence="1">
        <text>ATP + protein L-histidine = ADP + protein N-phospho-L-histidine.</text>
        <dbReference type="EC" id="2.7.13.3"/>
    </reaction>
</comment>
<evidence type="ECO:0000256" key="1">
    <source>
        <dbReference type="ARBA" id="ARBA00000085"/>
    </source>
</evidence>
<proteinExistence type="predicted"/>
<keyword evidence="9" id="KW-0067">ATP-binding</keyword>
<dbReference type="EMBL" id="CP016618">
    <property type="protein sequence ID" value="ANY83642.1"/>
    <property type="molecule type" value="Genomic_DNA"/>
</dbReference>
<dbReference type="Pfam" id="PF13492">
    <property type="entry name" value="GAF_3"/>
    <property type="match status" value="1"/>
</dbReference>
<feature type="transmembrane region" description="Helical" evidence="13">
    <location>
        <begin position="60"/>
        <end position="80"/>
    </location>
</feature>
<keyword evidence="4" id="KW-0597">Phosphoprotein</keyword>
<dbReference type="Gene3D" id="1.10.287.130">
    <property type="match status" value="1"/>
</dbReference>
<dbReference type="InterPro" id="IPR003661">
    <property type="entry name" value="HisK_dim/P_dom"/>
</dbReference>
<keyword evidence="11" id="KW-0902">Two-component regulatory system</keyword>
<dbReference type="AlphaFoldDB" id="A0A1B2EUS0"/>
<dbReference type="Gene3D" id="3.30.450.40">
    <property type="match status" value="1"/>
</dbReference>
<dbReference type="InterPro" id="IPR052023">
    <property type="entry name" value="Histidine_kinase_KdpD"/>
</dbReference>
<accession>A0A1B2EUS0</accession>
<dbReference type="InterPro" id="IPR003018">
    <property type="entry name" value="GAF"/>
</dbReference>
<dbReference type="GO" id="GO:0000155">
    <property type="term" value="F:phosphorelay sensor kinase activity"/>
    <property type="evidence" value="ECO:0007669"/>
    <property type="project" value="InterPro"/>
</dbReference>
<keyword evidence="12 13" id="KW-0472">Membrane</keyword>